<dbReference type="AlphaFoldDB" id="A0A022VVJ2"/>
<organism evidence="2">
    <name type="scientific">Trichophyton rubrum CBS 288.86</name>
    <dbReference type="NCBI Taxonomy" id="1215330"/>
    <lineage>
        <taxon>Eukaryota</taxon>
        <taxon>Fungi</taxon>
        <taxon>Dikarya</taxon>
        <taxon>Ascomycota</taxon>
        <taxon>Pezizomycotina</taxon>
        <taxon>Eurotiomycetes</taxon>
        <taxon>Eurotiomycetidae</taxon>
        <taxon>Onygenales</taxon>
        <taxon>Arthrodermataceae</taxon>
        <taxon>Trichophyton</taxon>
    </lineage>
</organism>
<proteinExistence type="predicted"/>
<sequence>MKIGSITKSGDAPPTRLLRSNAPPSPPQVLSAQKLFTTIRNEILQARGYKDLVFENVPPEAGSLVIDSLDEDPDVENSCARLSYNSFTLTISITIMPTFLYEAHTAWLYREVSRMARSGFLTPSEEDSISFLKSPTFGGLQPPYSASRKEPDFALLPDGQSLPILVFETGWSESAPRLHHDKDLWLRGGRPEVQLVFLVKWSKSAGGVVRGIIEVHGRNGVGEPQLLQTETIFPAPPNPEAQTIPITRGQLMGPNLLAGRNPGDVHQLSVDLFRRAAGKLVLREGYTPA</sequence>
<reference evidence="2" key="1">
    <citation type="submission" date="2014-02" db="EMBL/GenBank/DDBJ databases">
        <title>The Genome Sequence of Trichophyton rubrum (morphotype fischeri) CBS 288.86.</title>
        <authorList>
            <consortium name="The Broad Institute Genomics Platform"/>
            <person name="Cuomo C.A."/>
            <person name="White T.C."/>
            <person name="Graser Y."/>
            <person name="Martinez-Rossi N."/>
            <person name="Heitman J."/>
            <person name="Young S.K."/>
            <person name="Zeng Q."/>
            <person name="Gargeya S."/>
            <person name="Abouelleil A."/>
            <person name="Alvarado L."/>
            <person name="Chapman S.B."/>
            <person name="Gainer-Dewar J."/>
            <person name="Goldberg J."/>
            <person name="Griggs A."/>
            <person name="Gujja S."/>
            <person name="Hansen M."/>
            <person name="Howarth C."/>
            <person name="Imamovic A."/>
            <person name="Larimer J."/>
            <person name="Martinez D."/>
            <person name="Murphy C."/>
            <person name="Pearson M.D."/>
            <person name="Persinoti G."/>
            <person name="Poon T."/>
            <person name="Priest M."/>
            <person name="Roberts A.D."/>
            <person name="Saif S."/>
            <person name="Shea T.D."/>
            <person name="Sykes S.N."/>
            <person name="Wortman J."/>
            <person name="Nusbaum C."/>
            <person name="Birren B."/>
        </authorList>
    </citation>
    <scope>NUCLEOTIDE SEQUENCE [LARGE SCALE GENOMIC DNA]</scope>
    <source>
        <strain evidence="2">CBS 288.86</strain>
    </source>
</reference>
<gene>
    <name evidence="2" type="ORF">H103_06377</name>
</gene>
<dbReference type="HOGENOM" id="CLU_062454_1_0_1"/>
<name>A0A022VVJ2_TRIRU</name>
<feature type="region of interest" description="Disordered" evidence="1">
    <location>
        <begin position="1"/>
        <end position="29"/>
    </location>
</feature>
<accession>A0A022VVJ2</accession>
<dbReference type="Proteomes" id="UP000023758">
    <property type="component" value="Unassembled WGS sequence"/>
</dbReference>
<evidence type="ECO:0000256" key="1">
    <source>
        <dbReference type="SAM" id="MobiDB-lite"/>
    </source>
</evidence>
<dbReference type="OrthoDB" id="76567at2759"/>
<dbReference type="EMBL" id="KK207889">
    <property type="protein sequence ID" value="EZF50277.1"/>
    <property type="molecule type" value="Genomic_DNA"/>
</dbReference>
<protein>
    <submittedName>
        <fullName evidence="2">Uncharacterized protein</fullName>
    </submittedName>
</protein>
<evidence type="ECO:0000313" key="2">
    <source>
        <dbReference type="EMBL" id="EZF50277.1"/>
    </source>
</evidence>